<dbReference type="Proteomes" id="UP000886653">
    <property type="component" value="Unassembled WGS sequence"/>
</dbReference>
<sequence>MVAERPDVNERLHDVATYTKLLVACLHVVALLRPFQSDQFKLFSLHLNQSESPPQAHQLIHSNLTMNSSLSNHYFELYQPIASSLSDSFTSTYINLFTSTVQSHHFNFILY</sequence>
<organism evidence="1 2">
    <name type="scientific">Cronartium quercuum f. sp. fusiforme G11</name>
    <dbReference type="NCBI Taxonomy" id="708437"/>
    <lineage>
        <taxon>Eukaryota</taxon>
        <taxon>Fungi</taxon>
        <taxon>Dikarya</taxon>
        <taxon>Basidiomycota</taxon>
        <taxon>Pucciniomycotina</taxon>
        <taxon>Pucciniomycetes</taxon>
        <taxon>Pucciniales</taxon>
        <taxon>Coleosporiaceae</taxon>
        <taxon>Cronartium</taxon>
    </lineage>
</organism>
<protein>
    <submittedName>
        <fullName evidence="1">Uncharacterized protein</fullName>
    </submittedName>
</protein>
<reference evidence="1" key="1">
    <citation type="submission" date="2013-11" db="EMBL/GenBank/DDBJ databases">
        <title>Genome sequence of the fusiform rust pathogen reveals effectors for host alternation and coevolution with pine.</title>
        <authorList>
            <consortium name="DOE Joint Genome Institute"/>
            <person name="Smith K."/>
            <person name="Pendleton A."/>
            <person name="Kubisiak T."/>
            <person name="Anderson C."/>
            <person name="Salamov A."/>
            <person name="Aerts A."/>
            <person name="Riley R."/>
            <person name="Clum A."/>
            <person name="Lindquist E."/>
            <person name="Ence D."/>
            <person name="Campbell M."/>
            <person name="Kronenberg Z."/>
            <person name="Feau N."/>
            <person name="Dhillon B."/>
            <person name="Hamelin R."/>
            <person name="Burleigh J."/>
            <person name="Smith J."/>
            <person name="Yandell M."/>
            <person name="Nelson C."/>
            <person name="Grigoriev I."/>
            <person name="Davis J."/>
        </authorList>
    </citation>
    <scope>NUCLEOTIDE SEQUENCE</scope>
    <source>
        <strain evidence="1">G11</strain>
    </source>
</reference>
<comment type="caution">
    <text evidence="1">The sequence shown here is derived from an EMBL/GenBank/DDBJ whole genome shotgun (WGS) entry which is preliminary data.</text>
</comment>
<dbReference type="EMBL" id="MU167232">
    <property type="protein sequence ID" value="KAG0148944.1"/>
    <property type="molecule type" value="Genomic_DNA"/>
</dbReference>
<dbReference type="AlphaFoldDB" id="A0A9P6TEK3"/>
<accession>A0A9P6TEK3</accession>
<name>A0A9P6TEK3_9BASI</name>
<keyword evidence="2" id="KW-1185">Reference proteome</keyword>
<evidence type="ECO:0000313" key="2">
    <source>
        <dbReference type="Proteomes" id="UP000886653"/>
    </source>
</evidence>
<evidence type="ECO:0000313" key="1">
    <source>
        <dbReference type="EMBL" id="KAG0148944.1"/>
    </source>
</evidence>
<proteinExistence type="predicted"/>
<gene>
    <name evidence="1" type="ORF">CROQUDRAFT_89766</name>
</gene>